<feature type="domain" description="FAD-binding PCMH-type" evidence="3">
    <location>
        <begin position="1"/>
        <end position="165"/>
    </location>
</feature>
<dbReference type="SUPFAM" id="SSF56176">
    <property type="entry name" value="FAD-binding/transporter-associated domain-like"/>
    <property type="match status" value="1"/>
</dbReference>
<dbReference type="InterPro" id="IPR036318">
    <property type="entry name" value="FAD-bd_PCMH-like_sf"/>
</dbReference>
<dbReference type="InterPro" id="IPR016169">
    <property type="entry name" value="FAD-bd_PCMH_sub2"/>
</dbReference>
<organism evidence="4 5">
    <name type="scientific">Dethiosulfatibacter aminovorans DSM 17477</name>
    <dbReference type="NCBI Taxonomy" id="1121476"/>
    <lineage>
        <taxon>Bacteria</taxon>
        <taxon>Bacillati</taxon>
        <taxon>Bacillota</taxon>
        <taxon>Tissierellia</taxon>
        <taxon>Dethiosulfatibacter</taxon>
    </lineage>
</organism>
<keyword evidence="1" id="KW-0285">Flavoprotein</keyword>
<dbReference type="AlphaFoldDB" id="A0A1M6HBB1"/>
<evidence type="ECO:0000256" key="2">
    <source>
        <dbReference type="ARBA" id="ARBA00023002"/>
    </source>
</evidence>
<keyword evidence="5" id="KW-1185">Reference proteome</keyword>
<evidence type="ECO:0000259" key="3">
    <source>
        <dbReference type="PROSITE" id="PS51387"/>
    </source>
</evidence>
<dbReference type="GO" id="GO:0071949">
    <property type="term" value="F:FAD binding"/>
    <property type="evidence" value="ECO:0007669"/>
    <property type="project" value="InterPro"/>
</dbReference>
<dbReference type="InterPro" id="IPR051312">
    <property type="entry name" value="Diverse_Substr_Oxidored"/>
</dbReference>
<dbReference type="PANTHER" id="PTHR42659">
    <property type="entry name" value="XANTHINE DEHYDROGENASE SUBUNIT C-RELATED"/>
    <property type="match status" value="1"/>
</dbReference>
<dbReference type="Proteomes" id="UP000184052">
    <property type="component" value="Unassembled WGS sequence"/>
</dbReference>
<dbReference type="Pfam" id="PF03450">
    <property type="entry name" value="CO_deh_flav_C"/>
    <property type="match status" value="1"/>
</dbReference>
<dbReference type="GO" id="GO:0016491">
    <property type="term" value="F:oxidoreductase activity"/>
    <property type="evidence" value="ECO:0007669"/>
    <property type="project" value="UniProtKB-KW"/>
</dbReference>
<evidence type="ECO:0000256" key="1">
    <source>
        <dbReference type="ARBA" id="ARBA00022630"/>
    </source>
</evidence>
<dbReference type="RefSeq" id="WP_073049405.1">
    <property type="nucleotide sequence ID" value="NZ_FQZL01000013.1"/>
</dbReference>
<dbReference type="InterPro" id="IPR005107">
    <property type="entry name" value="CO_DH_flav_C"/>
</dbReference>
<dbReference type="InterPro" id="IPR036683">
    <property type="entry name" value="CO_DH_flav_C_dom_sf"/>
</dbReference>
<sequence length="268" mass="29893">MIRIRSLNKPKTMEEAWELYSKNKKAKLIAGGAFLRLSTDLYIGEAIDLFDLNLNGIRETENEFTVGAMTTLRQLETDASLNSYFNNYFSKSLENIVGVQLRNIATIGGTVYPRYGFSDLLTALLALDVDLQFYKAGRMNLQEYMEKGLLEKDILVEIIIKKNIRNATFEMMRNSKGDYAILNCGISLCDCKYRISIGGRPGRAVVAEEAMEILNAAEEMGEETIGKACDAVAGLTYGTNMLGSGRYRSAVSKVLLKRGIMEVLENDN</sequence>
<dbReference type="SMART" id="SM01092">
    <property type="entry name" value="CO_deh_flav_C"/>
    <property type="match status" value="1"/>
</dbReference>
<dbReference type="OrthoDB" id="9803647at2"/>
<gene>
    <name evidence="4" type="ORF">SAMN02745751_01957</name>
</gene>
<dbReference type="PROSITE" id="PS51387">
    <property type="entry name" value="FAD_PCMH"/>
    <property type="match status" value="1"/>
</dbReference>
<accession>A0A1M6HBB1</accession>
<evidence type="ECO:0000313" key="4">
    <source>
        <dbReference type="EMBL" id="SHJ19517.1"/>
    </source>
</evidence>
<dbReference type="Gene3D" id="3.30.465.10">
    <property type="match status" value="1"/>
</dbReference>
<proteinExistence type="predicted"/>
<dbReference type="Pfam" id="PF00941">
    <property type="entry name" value="FAD_binding_5"/>
    <property type="match status" value="1"/>
</dbReference>
<evidence type="ECO:0000313" key="5">
    <source>
        <dbReference type="Proteomes" id="UP000184052"/>
    </source>
</evidence>
<keyword evidence="2" id="KW-0560">Oxidoreductase</keyword>
<reference evidence="4 5" key="1">
    <citation type="submission" date="2016-11" db="EMBL/GenBank/DDBJ databases">
        <authorList>
            <person name="Jaros S."/>
            <person name="Januszkiewicz K."/>
            <person name="Wedrychowicz H."/>
        </authorList>
    </citation>
    <scope>NUCLEOTIDE SEQUENCE [LARGE SCALE GENOMIC DNA]</scope>
    <source>
        <strain evidence="4 5">DSM 17477</strain>
    </source>
</reference>
<dbReference type="InterPro" id="IPR002346">
    <property type="entry name" value="Mopterin_DH_FAD-bd"/>
</dbReference>
<dbReference type="SUPFAM" id="SSF55447">
    <property type="entry name" value="CO dehydrogenase flavoprotein C-terminal domain-like"/>
    <property type="match status" value="1"/>
</dbReference>
<dbReference type="STRING" id="1121476.SAMN02745751_01957"/>
<dbReference type="PANTHER" id="PTHR42659:SF9">
    <property type="entry name" value="XANTHINE DEHYDROGENASE FAD-BINDING SUBUNIT XDHB-RELATED"/>
    <property type="match status" value="1"/>
</dbReference>
<dbReference type="EMBL" id="FQZL01000013">
    <property type="protein sequence ID" value="SHJ19517.1"/>
    <property type="molecule type" value="Genomic_DNA"/>
</dbReference>
<protein>
    <submittedName>
        <fullName evidence="4">CO or xanthine dehydrogenase, FAD-binding subunit</fullName>
    </submittedName>
</protein>
<name>A0A1M6HBB1_9FIRM</name>
<dbReference type="Gene3D" id="3.30.390.50">
    <property type="entry name" value="CO dehydrogenase flavoprotein, C-terminal domain"/>
    <property type="match status" value="1"/>
</dbReference>
<dbReference type="InterPro" id="IPR016166">
    <property type="entry name" value="FAD-bd_PCMH"/>
</dbReference>